<dbReference type="SUPFAM" id="SSF53720">
    <property type="entry name" value="ALDH-like"/>
    <property type="match status" value="1"/>
</dbReference>
<dbReference type="InterPro" id="IPR015590">
    <property type="entry name" value="Aldehyde_DH_dom"/>
</dbReference>
<dbReference type="CDD" id="cd07078">
    <property type="entry name" value="ALDH"/>
    <property type="match status" value="1"/>
</dbReference>
<proteinExistence type="inferred from homology"/>
<dbReference type="GO" id="GO:0008911">
    <property type="term" value="F:lactaldehyde dehydrogenase (NAD+) activity"/>
    <property type="evidence" value="ECO:0007669"/>
    <property type="project" value="TreeGrafter"/>
</dbReference>
<reference evidence="4" key="1">
    <citation type="journal article" date="2021" name="PeerJ">
        <title>Extensive microbial diversity within the chicken gut microbiome revealed by metagenomics and culture.</title>
        <authorList>
            <person name="Gilroy R."/>
            <person name="Ravi A."/>
            <person name="Getino M."/>
            <person name="Pursley I."/>
            <person name="Horton D.L."/>
            <person name="Alikhan N.F."/>
            <person name="Baker D."/>
            <person name="Gharbi K."/>
            <person name="Hall N."/>
            <person name="Watson M."/>
            <person name="Adriaenssens E.M."/>
            <person name="Foster-Nyarko E."/>
            <person name="Jarju S."/>
            <person name="Secka A."/>
            <person name="Antonio M."/>
            <person name="Oren A."/>
            <person name="Chaudhuri R.R."/>
            <person name="La Ragione R."/>
            <person name="Hildebrand F."/>
            <person name="Pallen M.J."/>
        </authorList>
    </citation>
    <scope>NUCLEOTIDE SEQUENCE</scope>
    <source>
        <strain evidence="4">CHK188-4685</strain>
    </source>
</reference>
<reference evidence="4" key="2">
    <citation type="submission" date="2021-04" db="EMBL/GenBank/DDBJ databases">
        <authorList>
            <person name="Gilroy R."/>
        </authorList>
    </citation>
    <scope>NUCLEOTIDE SEQUENCE</scope>
    <source>
        <strain evidence="4">CHK188-4685</strain>
    </source>
</reference>
<sequence>MEKELSVYNPANGDLVGILPMLDEKEFQTVIQRALDARKAWSQTSIYDRSRMMELFMELVEQHVEEIGQILTKEMGKPIVQARAELMAAIDITRSFVQRANHLYGEVLNADNQPGYERDLIFTRREPLGMIACIIPFNYPVKLMIHKVVPALLMGNVVLAKVPSDNPLAVSKVGELFRQAGFPEGVIQCFGCSRELSNQYLIENPDIQAVSLTGSTRVGIQMSKAGADTLKHMFMELGGNDGTIIRQDADLDFAVEEIAQGRMVNAGQTCCACKRILVHRSLKDAFVRKLKKRFESLKVGNPMDESVDVGTVISEKAAMEVERQIQLTISQGAVCVTGGVRRGAFVEPTILDQVTREMDIAKDMEVFGPVVPVIAFDTDEEALAIINQSSFGLSSGIITKDLQKAMEMGAHIEAGAVVLNGQGNYRHTEQGFGGVKMTGHSREGVSATLEEFSRVKHYIVRKAF</sequence>
<dbReference type="Proteomes" id="UP000886804">
    <property type="component" value="Unassembled WGS sequence"/>
</dbReference>
<evidence type="ECO:0000256" key="2">
    <source>
        <dbReference type="ARBA" id="ARBA00023002"/>
    </source>
</evidence>
<dbReference type="FunFam" id="3.40.309.10:FF:000009">
    <property type="entry name" value="Aldehyde dehydrogenase A"/>
    <property type="match status" value="1"/>
</dbReference>
<comment type="caution">
    <text evidence="4">The sequence shown here is derived from an EMBL/GenBank/DDBJ whole genome shotgun (WGS) entry which is preliminary data.</text>
</comment>
<dbReference type="PANTHER" id="PTHR42991:SF1">
    <property type="entry name" value="ALDEHYDE DEHYDROGENASE"/>
    <property type="match status" value="1"/>
</dbReference>
<keyword evidence="2" id="KW-0560">Oxidoreductase</keyword>
<dbReference type="InterPro" id="IPR016161">
    <property type="entry name" value="Ald_DH/histidinol_DH"/>
</dbReference>
<feature type="domain" description="Aldehyde dehydrogenase" evidence="3">
    <location>
        <begin position="3"/>
        <end position="457"/>
    </location>
</feature>
<protein>
    <submittedName>
        <fullName evidence="4">Aldehyde dehydrogenase family protein</fullName>
    </submittedName>
</protein>
<dbReference type="Pfam" id="PF00171">
    <property type="entry name" value="Aldedh"/>
    <property type="match status" value="1"/>
</dbReference>
<evidence type="ECO:0000313" key="5">
    <source>
        <dbReference type="Proteomes" id="UP000886804"/>
    </source>
</evidence>
<dbReference type="Gene3D" id="3.40.605.10">
    <property type="entry name" value="Aldehyde Dehydrogenase, Chain A, domain 1"/>
    <property type="match status" value="1"/>
</dbReference>
<gene>
    <name evidence="4" type="ORF">H9716_07525</name>
</gene>
<evidence type="ECO:0000259" key="3">
    <source>
        <dbReference type="Pfam" id="PF00171"/>
    </source>
</evidence>
<dbReference type="InterPro" id="IPR016162">
    <property type="entry name" value="Ald_DH_N"/>
</dbReference>
<accession>A0A9D2RLR4</accession>
<dbReference type="InterPro" id="IPR016163">
    <property type="entry name" value="Ald_DH_C"/>
</dbReference>
<dbReference type="Gene3D" id="3.40.309.10">
    <property type="entry name" value="Aldehyde Dehydrogenase, Chain A, domain 2"/>
    <property type="match status" value="1"/>
</dbReference>
<evidence type="ECO:0000256" key="1">
    <source>
        <dbReference type="ARBA" id="ARBA00009986"/>
    </source>
</evidence>
<name>A0A9D2RLR4_9FIRM</name>
<dbReference type="AlphaFoldDB" id="A0A9D2RLR4"/>
<comment type="similarity">
    <text evidence="1">Belongs to the aldehyde dehydrogenase family.</text>
</comment>
<organism evidence="4 5">
    <name type="scientific">Candidatus Enterocloster faecavium</name>
    <dbReference type="NCBI Taxonomy" id="2838560"/>
    <lineage>
        <taxon>Bacteria</taxon>
        <taxon>Bacillati</taxon>
        <taxon>Bacillota</taxon>
        <taxon>Clostridia</taxon>
        <taxon>Lachnospirales</taxon>
        <taxon>Lachnospiraceae</taxon>
        <taxon>Enterocloster</taxon>
    </lineage>
</organism>
<dbReference type="InterPro" id="IPR051020">
    <property type="entry name" value="ALDH-related_metabolic_enz"/>
</dbReference>
<evidence type="ECO:0000313" key="4">
    <source>
        <dbReference type="EMBL" id="HJB07701.1"/>
    </source>
</evidence>
<dbReference type="PANTHER" id="PTHR42991">
    <property type="entry name" value="ALDEHYDE DEHYDROGENASE"/>
    <property type="match status" value="1"/>
</dbReference>
<dbReference type="EMBL" id="DWYS01000090">
    <property type="protein sequence ID" value="HJB07701.1"/>
    <property type="molecule type" value="Genomic_DNA"/>
</dbReference>